<keyword evidence="3" id="KW-1185">Reference proteome</keyword>
<proteinExistence type="predicted"/>
<protein>
    <submittedName>
        <fullName evidence="2">Uncharacterized protein</fullName>
    </submittedName>
</protein>
<dbReference type="EMBL" id="LMWI01000001">
    <property type="protein sequence ID" value="KUJ49043.1"/>
    <property type="molecule type" value="Genomic_DNA"/>
</dbReference>
<comment type="caution">
    <text evidence="2">The sequence shown here is derived from an EMBL/GenBank/DDBJ whole genome shotgun (WGS) entry which is preliminary data.</text>
</comment>
<dbReference type="AlphaFoldDB" id="A0A9X0I8V0"/>
<sequence length="92" mass="9945">MTVGGTPPGCRRRRYSTSARGTKGDRTPRQGETVPGSRLASVGEHQAAGMPIAQLSSGDSERLRRVLHDLWRALGVGLPYDDVSGTEPHHRI</sequence>
<evidence type="ECO:0000256" key="1">
    <source>
        <dbReference type="SAM" id="MobiDB-lite"/>
    </source>
</evidence>
<gene>
    <name evidence="2" type="ORF">ADL17_08735</name>
</gene>
<evidence type="ECO:0000313" key="3">
    <source>
        <dbReference type="Proteomes" id="UP000053246"/>
    </source>
</evidence>
<name>A0A9X0I8V0_9ACTN</name>
<evidence type="ECO:0000313" key="2">
    <source>
        <dbReference type="EMBL" id="KUJ49043.1"/>
    </source>
</evidence>
<accession>A0A9X0I8V0</accession>
<dbReference type="Proteomes" id="UP000053246">
    <property type="component" value="Unassembled WGS sequence"/>
</dbReference>
<reference evidence="2 3" key="1">
    <citation type="submission" date="2015-10" db="EMBL/GenBank/DDBJ databases">
        <authorList>
            <person name="Ju K.-S."/>
            <person name="Doroghazi J.R."/>
            <person name="Metcalf W.W."/>
        </authorList>
    </citation>
    <scope>NUCLEOTIDE SEQUENCE [LARGE SCALE GENOMIC DNA]</scope>
    <source>
        <strain evidence="2 3">NRRL B-24793</strain>
    </source>
</reference>
<organism evidence="2 3">
    <name type="scientific">Micromonospora maris</name>
    <dbReference type="NCBI Taxonomy" id="1003110"/>
    <lineage>
        <taxon>Bacteria</taxon>
        <taxon>Bacillati</taxon>
        <taxon>Actinomycetota</taxon>
        <taxon>Actinomycetes</taxon>
        <taxon>Micromonosporales</taxon>
        <taxon>Micromonosporaceae</taxon>
        <taxon>Micromonospora</taxon>
    </lineage>
</organism>
<feature type="region of interest" description="Disordered" evidence="1">
    <location>
        <begin position="1"/>
        <end position="37"/>
    </location>
</feature>